<feature type="compositionally biased region" description="Basic and acidic residues" evidence="1">
    <location>
        <begin position="71"/>
        <end position="83"/>
    </location>
</feature>
<evidence type="ECO:0000313" key="2">
    <source>
        <dbReference type="EMBL" id="GFO13997.1"/>
    </source>
</evidence>
<keyword evidence="3" id="KW-1185">Reference proteome</keyword>
<evidence type="ECO:0000313" key="3">
    <source>
        <dbReference type="Proteomes" id="UP000735302"/>
    </source>
</evidence>
<dbReference type="AlphaFoldDB" id="A0AAV4B4F1"/>
<proteinExistence type="predicted"/>
<comment type="caution">
    <text evidence="2">The sequence shown here is derived from an EMBL/GenBank/DDBJ whole genome shotgun (WGS) entry which is preliminary data.</text>
</comment>
<dbReference type="EMBL" id="BLXT01004521">
    <property type="protein sequence ID" value="GFO13997.1"/>
    <property type="molecule type" value="Genomic_DNA"/>
</dbReference>
<evidence type="ECO:0000256" key="1">
    <source>
        <dbReference type="SAM" id="MobiDB-lite"/>
    </source>
</evidence>
<protein>
    <submittedName>
        <fullName evidence="2">Uncharacterized protein</fullName>
    </submittedName>
</protein>
<accession>A0AAV4B4F1</accession>
<name>A0AAV4B4F1_9GAST</name>
<gene>
    <name evidence="2" type="ORF">PoB_004050200</name>
</gene>
<sequence length="92" mass="10433">MDPQHLIKVSASANFKQTTWKQARASSMMVTKCLINRSHQRHQHHFISACTKYLKTPISSASCTHEVEEKVLSDTSKSGREEDTSQPYIVLT</sequence>
<dbReference type="Proteomes" id="UP000735302">
    <property type="component" value="Unassembled WGS sequence"/>
</dbReference>
<organism evidence="2 3">
    <name type="scientific">Plakobranchus ocellatus</name>
    <dbReference type="NCBI Taxonomy" id="259542"/>
    <lineage>
        <taxon>Eukaryota</taxon>
        <taxon>Metazoa</taxon>
        <taxon>Spiralia</taxon>
        <taxon>Lophotrochozoa</taxon>
        <taxon>Mollusca</taxon>
        <taxon>Gastropoda</taxon>
        <taxon>Heterobranchia</taxon>
        <taxon>Euthyneura</taxon>
        <taxon>Panpulmonata</taxon>
        <taxon>Sacoglossa</taxon>
        <taxon>Placobranchoidea</taxon>
        <taxon>Plakobranchidae</taxon>
        <taxon>Plakobranchus</taxon>
    </lineage>
</organism>
<reference evidence="2 3" key="1">
    <citation type="journal article" date="2021" name="Elife">
        <title>Chloroplast acquisition without the gene transfer in kleptoplastic sea slugs, Plakobranchus ocellatus.</title>
        <authorList>
            <person name="Maeda T."/>
            <person name="Takahashi S."/>
            <person name="Yoshida T."/>
            <person name="Shimamura S."/>
            <person name="Takaki Y."/>
            <person name="Nagai Y."/>
            <person name="Toyoda A."/>
            <person name="Suzuki Y."/>
            <person name="Arimoto A."/>
            <person name="Ishii H."/>
            <person name="Satoh N."/>
            <person name="Nishiyama T."/>
            <person name="Hasebe M."/>
            <person name="Maruyama T."/>
            <person name="Minagawa J."/>
            <person name="Obokata J."/>
            <person name="Shigenobu S."/>
        </authorList>
    </citation>
    <scope>NUCLEOTIDE SEQUENCE [LARGE SCALE GENOMIC DNA]</scope>
</reference>
<feature type="region of interest" description="Disordered" evidence="1">
    <location>
        <begin position="71"/>
        <end position="92"/>
    </location>
</feature>